<dbReference type="Proteomes" id="UP001327957">
    <property type="component" value="Unassembled WGS sequence"/>
</dbReference>
<dbReference type="InterPro" id="IPR024080">
    <property type="entry name" value="Neurolysin/TOP_N"/>
</dbReference>
<keyword evidence="2" id="KW-1185">Reference proteome</keyword>
<evidence type="ECO:0000313" key="1">
    <source>
        <dbReference type="EMBL" id="KAK6218457.1"/>
    </source>
</evidence>
<gene>
    <name evidence="1" type="ORF">QIS74_06337</name>
</gene>
<accession>A0AAV9TEH7</accession>
<dbReference type="GO" id="GO:0006518">
    <property type="term" value="P:peptide metabolic process"/>
    <property type="evidence" value="ECO:0007669"/>
    <property type="project" value="TreeGrafter"/>
</dbReference>
<evidence type="ECO:0000313" key="2">
    <source>
        <dbReference type="Proteomes" id="UP001327957"/>
    </source>
</evidence>
<dbReference type="GO" id="GO:0006508">
    <property type="term" value="P:proteolysis"/>
    <property type="evidence" value="ECO:0007669"/>
    <property type="project" value="InterPro"/>
</dbReference>
<reference evidence="1 2" key="1">
    <citation type="submission" date="2023-04" db="EMBL/GenBank/DDBJ databases">
        <title>Colletotrichum tabacum stain YC1 causing leaf anthracnose on Nicotiana tabacum(L.) cv.</title>
        <authorList>
            <person name="Ji Z."/>
            <person name="Wang M."/>
            <person name="Zhang J."/>
            <person name="Wang N."/>
            <person name="Zhou Z."/>
        </authorList>
    </citation>
    <scope>NUCLEOTIDE SEQUENCE [LARGE SCALE GENOMIC DNA]</scope>
    <source>
        <strain evidence="1 2">YC1</strain>
    </source>
</reference>
<protein>
    <submittedName>
        <fullName evidence="1">Thimet oligopeptidase</fullName>
    </submittedName>
</protein>
<dbReference type="GO" id="GO:0005758">
    <property type="term" value="C:mitochondrial intermembrane space"/>
    <property type="evidence" value="ECO:0007669"/>
    <property type="project" value="TreeGrafter"/>
</dbReference>
<dbReference type="InterPro" id="IPR024077">
    <property type="entry name" value="Neurolysin/TOP_dom2"/>
</dbReference>
<dbReference type="InterPro" id="IPR045090">
    <property type="entry name" value="Pept_M3A_M3B"/>
</dbReference>
<dbReference type="SUPFAM" id="SSF55486">
    <property type="entry name" value="Metalloproteases ('zincins'), catalytic domain"/>
    <property type="match status" value="1"/>
</dbReference>
<dbReference type="PANTHER" id="PTHR11804:SF84">
    <property type="entry name" value="SACCHAROLYSIN"/>
    <property type="match status" value="1"/>
</dbReference>
<name>A0AAV9TEH7_9PEZI</name>
<dbReference type="Gene3D" id="1.20.1050.40">
    <property type="entry name" value="Endopeptidase. Chain P, domain 1"/>
    <property type="match status" value="1"/>
</dbReference>
<dbReference type="AlphaFoldDB" id="A0AAV9TEH7"/>
<dbReference type="PANTHER" id="PTHR11804">
    <property type="entry name" value="PROTEASE M3 THIMET OLIGOPEPTIDASE-RELATED"/>
    <property type="match status" value="1"/>
</dbReference>
<dbReference type="EMBL" id="JASAOK010000033">
    <property type="protein sequence ID" value="KAK6218457.1"/>
    <property type="molecule type" value="Genomic_DNA"/>
</dbReference>
<dbReference type="Gene3D" id="1.10.1370.10">
    <property type="entry name" value="Neurolysin, domain 3"/>
    <property type="match status" value="1"/>
</dbReference>
<sequence>MASLSKTLPKQLPPQIATNASSILEDATRLINRTRTAHQRIVESVSPSDASFETVVLPWAHAENELLLESRLLRFYNAASPGADLREASRKAQCLLDDFAAEVALNEDMFKLIDAVLFLDEQVDPESRYFLRKVHKMFIGNGLKLPSERKRQFVAIQERLNYLVAQFLKNAAEAETSEWLTREELDGLPNETLNGMVQGVGLYAQRWYAAMPLHSLVV</sequence>
<dbReference type="GO" id="GO:0004222">
    <property type="term" value="F:metalloendopeptidase activity"/>
    <property type="evidence" value="ECO:0007669"/>
    <property type="project" value="InterPro"/>
</dbReference>
<comment type="caution">
    <text evidence="1">The sequence shown here is derived from an EMBL/GenBank/DDBJ whole genome shotgun (WGS) entry which is preliminary data.</text>
</comment>
<proteinExistence type="predicted"/>
<organism evidence="1 2">
    <name type="scientific">Colletotrichum tabaci</name>
    <dbReference type="NCBI Taxonomy" id="1209068"/>
    <lineage>
        <taxon>Eukaryota</taxon>
        <taxon>Fungi</taxon>
        <taxon>Dikarya</taxon>
        <taxon>Ascomycota</taxon>
        <taxon>Pezizomycotina</taxon>
        <taxon>Sordariomycetes</taxon>
        <taxon>Hypocreomycetidae</taxon>
        <taxon>Glomerellales</taxon>
        <taxon>Glomerellaceae</taxon>
        <taxon>Colletotrichum</taxon>
        <taxon>Colletotrichum destructivum species complex</taxon>
    </lineage>
</organism>